<dbReference type="OrthoDB" id="2400485at2759"/>
<evidence type="ECO:0008006" key="3">
    <source>
        <dbReference type="Google" id="ProtNLM"/>
    </source>
</evidence>
<evidence type="ECO:0000313" key="2">
    <source>
        <dbReference type="Proteomes" id="UP000030645"/>
    </source>
</evidence>
<dbReference type="Proteomes" id="UP000030645">
    <property type="component" value="Unassembled WGS sequence"/>
</dbReference>
<dbReference type="eggNOG" id="ENOG502RY52">
    <property type="taxonomic scope" value="Eukaryota"/>
</dbReference>
<dbReference type="InterPro" id="IPR032710">
    <property type="entry name" value="NTF2-like_dom_sf"/>
</dbReference>
<proteinExistence type="predicted"/>
<sequence>MATLNARKLWPTIAIAPSPSLIVLLKVSPSLSFHFQPDHNQNSYHLGRVLSESAMGKEPEITVEEGCRCSNGVHEFVSKKRLADDIIPQILNLYASSATPRDFEIYAPDASFEDPLMCARGVKQIKSAFYSLSKVFGESRIVEYSVEEKLTSPGKGEILIDNKQYYKFWGRNIDVISLIKLYVADGKVVRHEDWWDKKPLLNRETAKLPLIGRFIEIARRGSMLATHAMMGFGEDPTK</sequence>
<dbReference type="PANTHER" id="PTHR34213">
    <property type="entry name" value="NUCLEAR TRANSPORT FACTOR 2 (NTF2) FAMILY PROTEIN"/>
    <property type="match status" value="1"/>
</dbReference>
<dbReference type="KEGG" id="mnt:21395805"/>
<dbReference type="STRING" id="981085.W9QL08"/>
<evidence type="ECO:0000313" key="1">
    <source>
        <dbReference type="EMBL" id="EXB39596.1"/>
    </source>
</evidence>
<organism evidence="1 2">
    <name type="scientific">Morus notabilis</name>
    <dbReference type="NCBI Taxonomy" id="981085"/>
    <lineage>
        <taxon>Eukaryota</taxon>
        <taxon>Viridiplantae</taxon>
        <taxon>Streptophyta</taxon>
        <taxon>Embryophyta</taxon>
        <taxon>Tracheophyta</taxon>
        <taxon>Spermatophyta</taxon>
        <taxon>Magnoliopsida</taxon>
        <taxon>eudicotyledons</taxon>
        <taxon>Gunneridae</taxon>
        <taxon>Pentapetalae</taxon>
        <taxon>rosids</taxon>
        <taxon>fabids</taxon>
        <taxon>Rosales</taxon>
        <taxon>Moraceae</taxon>
        <taxon>Moreae</taxon>
        <taxon>Morus</taxon>
    </lineage>
</organism>
<dbReference type="AlphaFoldDB" id="W9QL08"/>
<dbReference type="EMBL" id="KE343726">
    <property type="protein sequence ID" value="EXB39596.1"/>
    <property type="molecule type" value="Genomic_DNA"/>
</dbReference>
<keyword evidence="2" id="KW-1185">Reference proteome</keyword>
<accession>W9QL08</accession>
<name>W9QL08_9ROSA</name>
<dbReference type="SUPFAM" id="SSF54427">
    <property type="entry name" value="NTF2-like"/>
    <property type="match status" value="1"/>
</dbReference>
<protein>
    <recommendedName>
        <fullName evidence="3">SnoaL-like domain-containing protein</fullName>
    </recommendedName>
</protein>
<reference evidence="2" key="1">
    <citation type="submission" date="2013-01" db="EMBL/GenBank/DDBJ databases">
        <title>Draft Genome Sequence of a Mulberry Tree, Morus notabilis C.K. Schneid.</title>
        <authorList>
            <person name="He N."/>
            <person name="Zhao S."/>
        </authorList>
    </citation>
    <scope>NUCLEOTIDE SEQUENCE</scope>
</reference>
<dbReference type="PANTHER" id="PTHR34213:SF2">
    <property type="entry name" value="NUCLEAR TRANSPORT FACTOR 2 (NTF2) FAMILY PROTEIN"/>
    <property type="match status" value="1"/>
</dbReference>
<gene>
    <name evidence="1" type="ORF">L484_012604</name>
</gene>